<comment type="caution">
    <text evidence="4">The sequence shown here is derived from an EMBL/GenBank/DDBJ whole genome shotgun (WGS) entry which is preliminary data.</text>
</comment>
<dbReference type="InterPro" id="IPR010992">
    <property type="entry name" value="IHF-like_DNA-bd_dom_sf"/>
</dbReference>
<organism evidence="4 5">
    <name type="scientific">Candidatus Uhrbacteria bacterium GW2011_GWF2_39_13</name>
    <dbReference type="NCBI Taxonomy" id="1618995"/>
    <lineage>
        <taxon>Bacteria</taxon>
        <taxon>Candidatus Uhriibacteriota</taxon>
    </lineage>
</organism>
<dbReference type="AlphaFoldDB" id="A0A0G0MM33"/>
<evidence type="ECO:0000256" key="1">
    <source>
        <dbReference type="ARBA" id="ARBA00023067"/>
    </source>
</evidence>
<dbReference type="GO" id="GO:0003677">
    <property type="term" value="F:DNA binding"/>
    <property type="evidence" value="ECO:0007669"/>
    <property type="project" value="UniProtKB-KW"/>
</dbReference>
<sequence>MNKADLASLIAEQLNVSKKLGEDFVAALEEIITRALVNGEEVTIAGFGTFSSRMRKGRIGVNPQKPSEKIKIPSVLVPKFKAGKALKDTLKGKRTV</sequence>
<dbReference type="Gene3D" id="4.10.520.10">
    <property type="entry name" value="IHF-like DNA-binding proteins"/>
    <property type="match status" value="1"/>
</dbReference>
<evidence type="ECO:0000256" key="2">
    <source>
        <dbReference type="ARBA" id="ARBA00023125"/>
    </source>
</evidence>
<dbReference type="GO" id="GO:0005829">
    <property type="term" value="C:cytosol"/>
    <property type="evidence" value="ECO:0007669"/>
    <property type="project" value="TreeGrafter"/>
</dbReference>
<evidence type="ECO:0000313" key="5">
    <source>
        <dbReference type="Proteomes" id="UP000033935"/>
    </source>
</evidence>
<name>A0A0G0MM33_9BACT</name>
<evidence type="ECO:0000313" key="4">
    <source>
        <dbReference type="EMBL" id="KKR04173.1"/>
    </source>
</evidence>
<accession>A0A0G0MM33</accession>
<protein>
    <submittedName>
        <fullName evidence="4">DNA-binding protein HU</fullName>
    </submittedName>
</protein>
<dbReference type="EMBL" id="LBWG01000011">
    <property type="protein sequence ID" value="KKR04173.1"/>
    <property type="molecule type" value="Genomic_DNA"/>
</dbReference>
<proteinExistence type="inferred from homology"/>
<dbReference type="PANTHER" id="PTHR33175:SF3">
    <property type="entry name" value="DNA-BINDING PROTEIN HU-BETA"/>
    <property type="match status" value="1"/>
</dbReference>
<dbReference type="GO" id="GO:0030527">
    <property type="term" value="F:structural constituent of chromatin"/>
    <property type="evidence" value="ECO:0007669"/>
    <property type="project" value="InterPro"/>
</dbReference>
<keyword evidence="1" id="KW-0226">DNA condensation</keyword>
<dbReference type="InterPro" id="IPR000119">
    <property type="entry name" value="Hist_DNA-bd"/>
</dbReference>
<evidence type="ECO:0000256" key="3">
    <source>
        <dbReference type="RuleBase" id="RU003939"/>
    </source>
</evidence>
<dbReference type="GO" id="GO:0030261">
    <property type="term" value="P:chromosome condensation"/>
    <property type="evidence" value="ECO:0007669"/>
    <property type="project" value="UniProtKB-KW"/>
</dbReference>
<dbReference type="Pfam" id="PF00216">
    <property type="entry name" value="Bac_DNA_binding"/>
    <property type="match status" value="1"/>
</dbReference>
<reference evidence="4 5" key="1">
    <citation type="journal article" date="2015" name="Nature">
        <title>rRNA introns, odd ribosomes, and small enigmatic genomes across a large radiation of phyla.</title>
        <authorList>
            <person name="Brown C.T."/>
            <person name="Hug L.A."/>
            <person name="Thomas B.C."/>
            <person name="Sharon I."/>
            <person name="Castelle C.J."/>
            <person name="Singh A."/>
            <person name="Wilkins M.J."/>
            <person name="Williams K.H."/>
            <person name="Banfield J.F."/>
        </authorList>
    </citation>
    <scope>NUCLEOTIDE SEQUENCE [LARGE SCALE GENOMIC DNA]</scope>
</reference>
<dbReference type="PRINTS" id="PR01727">
    <property type="entry name" value="DNABINDINGHU"/>
</dbReference>
<keyword evidence="2 4" id="KW-0238">DNA-binding</keyword>
<dbReference type="SUPFAM" id="SSF47729">
    <property type="entry name" value="IHF-like DNA-binding proteins"/>
    <property type="match status" value="1"/>
</dbReference>
<gene>
    <name evidence="4" type="ORF">UT30_C0011G0019</name>
</gene>
<dbReference type="PANTHER" id="PTHR33175">
    <property type="entry name" value="DNA-BINDING PROTEIN HU"/>
    <property type="match status" value="1"/>
</dbReference>
<dbReference type="Proteomes" id="UP000033935">
    <property type="component" value="Unassembled WGS sequence"/>
</dbReference>
<dbReference type="SMART" id="SM00411">
    <property type="entry name" value="BHL"/>
    <property type="match status" value="1"/>
</dbReference>
<comment type="similarity">
    <text evidence="3">Belongs to the bacterial histone-like protein family.</text>
</comment>
<dbReference type="CDD" id="cd13831">
    <property type="entry name" value="HU"/>
    <property type="match status" value="1"/>
</dbReference>